<dbReference type="EMBL" id="KL367533">
    <property type="protein sequence ID" value="KFD65715.1"/>
    <property type="molecule type" value="Genomic_DNA"/>
</dbReference>
<dbReference type="AlphaFoldDB" id="A0A085N8B9"/>
<keyword evidence="3" id="KW-1185">Reference proteome</keyword>
<name>A0A085N8B9_9BILA</name>
<sequence>VARSSKPPPVVALLWNHGNAPFDFNANCPRLQWQSDERFEKCAFFGIAPLRRRLLPSFELRQCRRRANV</sequence>
<organism evidence="2">
    <name type="scientific">Trichuris suis</name>
    <name type="common">pig whipworm</name>
    <dbReference type="NCBI Taxonomy" id="68888"/>
    <lineage>
        <taxon>Eukaryota</taxon>
        <taxon>Metazoa</taxon>
        <taxon>Ecdysozoa</taxon>
        <taxon>Nematoda</taxon>
        <taxon>Enoplea</taxon>
        <taxon>Dorylaimia</taxon>
        <taxon>Trichinellida</taxon>
        <taxon>Trichuridae</taxon>
        <taxon>Trichuris</taxon>
    </lineage>
</organism>
<dbReference type="Proteomes" id="UP000030764">
    <property type="component" value="Unassembled WGS sequence"/>
</dbReference>
<gene>
    <name evidence="1" type="ORF">M513_11158</name>
    <name evidence="2" type="ORF">M514_11158</name>
</gene>
<dbReference type="Proteomes" id="UP000030758">
    <property type="component" value="Unassembled WGS sequence"/>
</dbReference>
<reference evidence="2 3" key="1">
    <citation type="journal article" date="2014" name="Nat. Genet.">
        <title>Genome and transcriptome of the porcine whipworm Trichuris suis.</title>
        <authorList>
            <person name="Jex A.R."/>
            <person name="Nejsum P."/>
            <person name="Schwarz E.M."/>
            <person name="Hu L."/>
            <person name="Young N.D."/>
            <person name="Hall R.S."/>
            <person name="Korhonen P.K."/>
            <person name="Liao S."/>
            <person name="Thamsborg S."/>
            <person name="Xia J."/>
            <person name="Xu P."/>
            <person name="Wang S."/>
            <person name="Scheerlinck J.P."/>
            <person name="Hofmann A."/>
            <person name="Sternberg P.W."/>
            <person name="Wang J."/>
            <person name="Gasser R.B."/>
        </authorList>
    </citation>
    <scope>NUCLEOTIDE SEQUENCE [LARGE SCALE GENOMIC DNA]</scope>
    <source>
        <strain evidence="2">DCEP-RM93F</strain>
        <strain evidence="1">DCEP-RM93M</strain>
    </source>
</reference>
<proteinExistence type="predicted"/>
<feature type="non-terminal residue" evidence="2">
    <location>
        <position position="1"/>
    </location>
</feature>
<evidence type="ECO:0000313" key="3">
    <source>
        <dbReference type="Proteomes" id="UP000030764"/>
    </source>
</evidence>
<feature type="non-terminal residue" evidence="2">
    <location>
        <position position="69"/>
    </location>
</feature>
<evidence type="ECO:0000313" key="2">
    <source>
        <dbReference type="EMBL" id="KFD65715.1"/>
    </source>
</evidence>
<accession>A0A085N8B9</accession>
<dbReference type="EMBL" id="KL363308">
    <property type="protein sequence ID" value="KFD47981.1"/>
    <property type="molecule type" value="Genomic_DNA"/>
</dbReference>
<evidence type="ECO:0000313" key="1">
    <source>
        <dbReference type="EMBL" id="KFD47981.1"/>
    </source>
</evidence>
<protein>
    <submittedName>
        <fullName evidence="2">Uncharacterized protein</fullName>
    </submittedName>
</protein>